<sequence length="63" mass="6787">MEGSMQWLNLGSGKQGPYVAFISCCVLSMFGRSCSLWTDLQLTRIDSTSVFPSTAGLNILGIP</sequence>
<evidence type="ECO:0000313" key="1">
    <source>
        <dbReference type="EMBL" id="DAD45091.1"/>
    </source>
</evidence>
<name>A0A822ZNI3_NELNU</name>
<protein>
    <submittedName>
        <fullName evidence="1">Uncharacterized protein</fullName>
    </submittedName>
</protein>
<reference evidence="1 2" key="1">
    <citation type="journal article" date="2020" name="Mol. Biol. Evol.">
        <title>Distinct Expression and Methylation Patterns for Genes with Different Fates following a Single Whole-Genome Duplication in Flowering Plants.</title>
        <authorList>
            <person name="Shi T."/>
            <person name="Rahmani R.S."/>
            <person name="Gugger P.F."/>
            <person name="Wang M."/>
            <person name="Li H."/>
            <person name="Zhang Y."/>
            <person name="Li Z."/>
            <person name="Wang Q."/>
            <person name="Van de Peer Y."/>
            <person name="Marchal K."/>
            <person name="Chen J."/>
        </authorList>
    </citation>
    <scope>NUCLEOTIDE SEQUENCE [LARGE SCALE GENOMIC DNA]</scope>
    <source>
        <tissue evidence="1">Leaf</tissue>
    </source>
</reference>
<gene>
    <name evidence="1" type="ORF">HUJ06_003321</name>
</gene>
<keyword evidence="2" id="KW-1185">Reference proteome</keyword>
<dbReference type="EMBL" id="DUZY01000007">
    <property type="protein sequence ID" value="DAD45091.1"/>
    <property type="molecule type" value="Genomic_DNA"/>
</dbReference>
<accession>A0A822ZNI3</accession>
<organism evidence="1 2">
    <name type="scientific">Nelumbo nucifera</name>
    <name type="common">Sacred lotus</name>
    <dbReference type="NCBI Taxonomy" id="4432"/>
    <lineage>
        <taxon>Eukaryota</taxon>
        <taxon>Viridiplantae</taxon>
        <taxon>Streptophyta</taxon>
        <taxon>Embryophyta</taxon>
        <taxon>Tracheophyta</taxon>
        <taxon>Spermatophyta</taxon>
        <taxon>Magnoliopsida</taxon>
        <taxon>Proteales</taxon>
        <taxon>Nelumbonaceae</taxon>
        <taxon>Nelumbo</taxon>
    </lineage>
</organism>
<comment type="caution">
    <text evidence="1">The sequence shown here is derived from an EMBL/GenBank/DDBJ whole genome shotgun (WGS) entry which is preliminary data.</text>
</comment>
<proteinExistence type="predicted"/>
<evidence type="ECO:0000313" key="2">
    <source>
        <dbReference type="Proteomes" id="UP000607653"/>
    </source>
</evidence>
<dbReference type="Proteomes" id="UP000607653">
    <property type="component" value="Unassembled WGS sequence"/>
</dbReference>
<dbReference type="AlphaFoldDB" id="A0A822ZNI3"/>